<feature type="region of interest" description="Disordered" evidence="1">
    <location>
        <begin position="61"/>
        <end position="103"/>
    </location>
</feature>
<keyword evidence="4" id="KW-1185">Reference proteome</keyword>
<organism evidence="3 4">
    <name type="scientific">Streptomyces zhaozhouensis</name>
    <dbReference type="NCBI Taxonomy" id="1300267"/>
    <lineage>
        <taxon>Bacteria</taxon>
        <taxon>Bacillati</taxon>
        <taxon>Actinomycetota</taxon>
        <taxon>Actinomycetes</taxon>
        <taxon>Kitasatosporales</taxon>
        <taxon>Streptomycetaceae</taxon>
        <taxon>Streptomyces</taxon>
    </lineage>
</organism>
<dbReference type="EMBL" id="OCNE01000004">
    <property type="protein sequence ID" value="SOD61921.1"/>
    <property type="molecule type" value="Genomic_DNA"/>
</dbReference>
<gene>
    <name evidence="3" type="ORF">SAMN06297387_10491</name>
</gene>
<dbReference type="OrthoDB" id="3874183at2"/>
<dbReference type="Proteomes" id="UP000219072">
    <property type="component" value="Unassembled WGS sequence"/>
</dbReference>
<evidence type="ECO:0000256" key="2">
    <source>
        <dbReference type="SAM" id="Phobius"/>
    </source>
</evidence>
<dbReference type="RefSeq" id="WP_141514567.1">
    <property type="nucleotide sequence ID" value="NZ_OCNE01000004.1"/>
</dbReference>
<proteinExistence type="predicted"/>
<sequence>MSQGQGGPQWVPGGDARPNWDQLAADADRQRARKRWTVIGTSVGAAVVIGVVVALAIVGQGDDDGGGTAGPSATLPESTDESDDAEPTFAETTLPPVPSAREFISDPEKDVAPFQAGDFFGEDPLEAEDRSYALVDSDGSEDCASLASGAVASALADAGCTGLLRATYAGGGVAVTVGVAQLPSEEAAAGLHGTEGLTGQLQALQGGDAGSLCDSGGCRTTRNQVGRYVYLTIAGNTDGSPDSGDGTAAQQAARDGNDHAFAQIIKRGEAQASASASAIVEERRRAQE</sequence>
<dbReference type="AlphaFoldDB" id="A0A286DTE5"/>
<keyword evidence="2" id="KW-1133">Transmembrane helix</keyword>
<evidence type="ECO:0000313" key="4">
    <source>
        <dbReference type="Proteomes" id="UP000219072"/>
    </source>
</evidence>
<accession>A0A286DTE5</accession>
<evidence type="ECO:0000256" key="1">
    <source>
        <dbReference type="SAM" id="MobiDB-lite"/>
    </source>
</evidence>
<feature type="region of interest" description="Disordered" evidence="1">
    <location>
        <begin position="239"/>
        <end position="258"/>
    </location>
</feature>
<evidence type="ECO:0000313" key="3">
    <source>
        <dbReference type="EMBL" id="SOD61921.1"/>
    </source>
</evidence>
<name>A0A286DTE5_9ACTN</name>
<keyword evidence="2" id="KW-0812">Transmembrane</keyword>
<feature type="transmembrane region" description="Helical" evidence="2">
    <location>
        <begin position="36"/>
        <end position="58"/>
    </location>
</feature>
<feature type="region of interest" description="Disordered" evidence="1">
    <location>
        <begin position="269"/>
        <end position="288"/>
    </location>
</feature>
<keyword evidence="2" id="KW-0472">Membrane</keyword>
<reference evidence="3 4" key="1">
    <citation type="submission" date="2017-09" db="EMBL/GenBank/DDBJ databases">
        <authorList>
            <person name="Ehlers B."/>
            <person name="Leendertz F.H."/>
        </authorList>
    </citation>
    <scope>NUCLEOTIDE SEQUENCE [LARGE SCALE GENOMIC DNA]</scope>
    <source>
        <strain evidence="3 4">CGMCC 4.7095</strain>
    </source>
</reference>
<protein>
    <recommendedName>
        <fullName evidence="5">PknH-like extracellular domain-containing protein</fullName>
    </recommendedName>
</protein>
<evidence type="ECO:0008006" key="5">
    <source>
        <dbReference type="Google" id="ProtNLM"/>
    </source>
</evidence>
<feature type="region of interest" description="Disordered" evidence="1">
    <location>
        <begin position="1"/>
        <end position="20"/>
    </location>
</feature>